<protein>
    <recommendedName>
        <fullName evidence="6">FERM domain-containing protein 8</fullName>
    </recommendedName>
</protein>
<dbReference type="GO" id="GO:0005886">
    <property type="term" value="C:plasma membrane"/>
    <property type="evidence" value="ECO:0007669"/>
    <property type="project" value="TreeGrafter"/>
</dbReference>
<name>A0A7R9BKN7_9CRUS</name>
<dbReference type="AlphaFoldDB" id="A0A7R9BKN7"/>
<dbReference type="Gene3D" id="1.20.80.10">
    <property type="match status" value="1"/>
</dbReference>
<dbReference type="SUPFAM" id="SSF47113">
    <property type="entry name" value="Histone-fold"/>
    <property type="match status" value="1"/>
</dbReference>
<dbReference type="InterPro" id="IPR057096">
    <property type="entry name" value="KRIT1_FRMD8_FERM_C"/>
</dbReference>
<dbReference type="Gene3D" id="1.10.20.10">
    <property type="entry name" value="Histone, subunit A"/>
    <property type="match status" value="1"/>
</dbReference>
<dbReference type="GO" id="GO:0003677">
    <property type="term" value="F:DNA binding"/>
    <property type="evidence" value="ECO:0007669"/>
    <property type="project" value="InterPro"/>
</dbReference>
<dbReference type="InterPro" id="IPR019748">
    <property type="entry name" value="FERM_central"/>
</dbReference>
<dbReference type="Gene3D" id="2.30.29.30">
    <property type="entry name" value="Pleckstrin-homology domain (PH domain)/Phosphotyrosine-binding domain (PTB)"/>
    <property type="match status" value="1"/>
</dbReference>
<dbReference type="SMART" id="SM00295">
    <property type="entry name" value="B41"/>
    <property type="match status" value="1"/>
</dbReference>
<dbReference type="InterPro" id="IPR019749">
    <property type="entry name" value="Band_41_domain"/>
</dbReference>
<comment type="subcellular location">
    <subcellularLocation>
        <location evidence="2">Chromosome</location>
    </subcellularLocation>
    <subcellularLocation>
        <location evidence="1">Nucleus</location>
    </subcellularLocation>
</comment>
<dbReference type="InterPro" id="IPR051594">
    <property type="entry name" value="KRIT1/FRMD8"/>
</dbReference>
<dbReference type="CDD" id="cd00074">
    <property type="entry name" value="HFD_H2A"/>
    <property type="match status" value="1"/>
</dbReference>
<keyword evidence="5" id="KW-0539">Nucleus</keyword>
<dbReference type="GO" id="GO:0030527">
    <property type="term" value="F:structural constituent of chromatin"/>
    <property type="evidence" value="ECO:0007669"/>
    <property type="project" value="InterPro"/>
</dbReference>
<dbReference type="GO" id="GO:0009887">
    <property type="term" value="P:animal organ morphogenesis"/>
    <property type="evidence" value="ECO:0007669"/>
    <property type="project" value="UniProtKB-ARBA"/>
</dbReference>
<dbReference type="InterPro" id="IPR011993">
    <property type="entry name" value="PH-like_dom_sf"/>
</dbReference>
<evidence type="ECO:0000256" key="5">
    <source>
        <dbReference type="ARBA" id="ARBA00023242"/>
    </source>
</evidence>
<gene>
    <name evidence="8" type="ORF">NMOB1V02_LOCUS4832</name>
</gene>
<dbReference type="GO" id="GO:0048731">
    <property type="term" value="P:system development"/>
    <property type="evidence" value="ECO:0007669"/>
    <property type="project" value="UniProtKB-ARBA"/>
</dbReference>
<dbReference type="GO" id="GO:0005634">
    <property type="term" value="C:nucleus"/>
    <property type="evidence" value="ECO:0007669"/>
    <property type="project" value="UniProtKB-SubCell"/>
</dbReference>
<dbReference type="InterPro" id="IPR035963">
    <property type="entry name" value="FERM_2"/>
</dbReference>
<dbReference type="EMBL" id="CAJPEX010000794">
    <property type="protein sequence ID" value="CAG0917242.1"/>
    <property type="molecule type" value="Genomic_DNA"/>
</dbReference>
<evidence type="ECO:0000313" key="8">
    <source>
        <dbReference type="EMBL" id="CAD7277090.1"/>
    </source>
</evidence>
<proteinExistence type="inferred from homology"/>
<evidence type="ECO:0000256" key="4">
    <source>
        <dbReference type="ARBA" id="ARBA00022454"/>
    </source>
</evidence>
<keyword evidence="9" id="KW-1185">Reference proteome</keyword>
<dbReference type="Pfam" id="PF24522">
    <property type="entry name" value="KRIT1_FRMD8_FERM_C"/>
    <property type="match status" value="1"/>
</dbReference>
<dbReference type="InterPro" id="IPR002119">
    <property type="entry name" value="Histone_H2A"/>
</dbReference>
<reference evidence="8" key="1">
    <citation type="submission" date="2020-11" db="EMBL/GenBank/DDBJ databases">
        <authorList>
            <person name="Tran Van P."/>
        </authorList>
    </citation>
    <scope>NUCLEOTIDE SEQUENCE</scope>
</reference>
<evidence type="ECO:0000313" key="9">
    <source>
        <dbReference type="Proteomes" id="UP000678499"/>
    </source>
</evidence>
<evidence type="ECO:0000256" key="6">
    <source>
        <dbReference type="ARBA" id="ARBA00039547"/>
    </source>
</evidence>
<dbReference type="Gene3D" id="3.10.20.90">
    <property type="entry name" value="Phosphatidylinositol 3-kinase Catalytic Subunit, Chain A, domain 1"/>
    <property type="match status" value="1"/>
</dbReference>
<dbReference type="CDD" id="cd14473">
    <property type="entry name" value="FERM_B-lobe"/>
    <property type="match status" value="1"/>
</dbReference>
<dbReference type="PRINTS" id="PR00620">
    <property type="entry name" value="HISTONEH2A"/>
</dbReference>
<dbReference type="EMBL" id="OA882831">
    <property type="protein sequence ID" value="CAD7277090.1"/>
    <property type="molecule type" value="Genomic_DNA"/>
</dbReference>
<dbReference type="SUPFAM" id="SSF47031">
    <property type="entry name" value="Second domain of FERM"/>
    <property type="match status" value="1"/>
</dbReference>
<comment type="similarity">
    <text evidence="3">Belongs to the histone H2A family.</text>
</comment>
<evidence type="ECO:0000256" key="1">
    <source>
        <dbReference type="ARBA" id="ARBA00004123"/>
    </source>
</evidence>
<evidence type="ECO:0000256" key="3">
    <source>
        <dbReference type="ARBA" id="ARBA00010691"/>
    </source>
</evidence>
<dbReference type="InterPro" id="IPR043472">
    <property type="entry name" value="Macro_dom-like"/>
</dbReference>
<dbReference type="OrthoDB" id="2142533at2759"/>
<dbReference type="PROSITE" id="PS00046">
    <property type="entry name" value="HISTONE_H2A"/>
    <property type="match status" value="1"/>
</dbReference>
<feature type="domain" description="FERM" evidence="7">
    <location>
        <begin position="30"/>
        <end position="384"/>
    </location>
</feature>
<dbReference type="GO" id="GO:0046982">
    <property type="term" value="F:protein heterodimerization activity"/>
    <property type="evidence" value="ECO:0007669"/>
    <property type="project" value="InterPro"/>
</dbReference>
<organism evidence="8">
    <name type="scientific">Notodromas monacha</name>
    <dbReference type="NCBI Taxonomy" id="399045"/>
    <lineage>
        <taxon>Eukaryota</taxon>
        <taxon>Metazoa</taxon>
        <taxon>Ecdysozoa</taxon>
        <taxon>Arthropoda</taxon>
        <taxon>Crustacea</taxon>
        <taxon>Oligostraca</taxon>
        <taxon>Ostracoda</taxon>
        <taxon>Podocopa</taxon>
        <taxon>Podocopida</taxon>
        <taxon>Cypridocopina</taxon>
        <taxon>Cypridoidea</taxon>
        <taxon>Cyprididae</taxon>
        <taxon>Notodromas</taxon>
    </lineage>
</organism>
<dbReference type="InterPro" id="IPR009072">
    <property type="entry name" value="Histone-fold"/>
</dbReference>
<dbReference type="SMART" id="SM00414">
    <property type="entry name" value="H2A"/>
    <property type="match status" value="1"/>
</dbReference>
<dbReference type="Pfam" id="PF00373">
    <property type="entry name" value="FERM_M"/>
    <property type="match status" value="1"/>
</dbReference>
<evidence type="ECO:0000259" key="7">
    <source>
        <dbReference type="PROSITE" id="PS50057"/>
    </source>
</evidence>
<dbReference type="SUPFAM" id="SSF52949">
    <property type="entry name" value="Macro domain-like"/>
    <property type="match status" value="1"/>
</dbReference>
<dbReference type="PROSITE" id="PS50057">
    <property type="entry name" value="FERM_3"/>
    <property type="match status" value="1"/>
</dbReference>
<evidence type="ECO:0000256" key="2">
    <source>
        <dbReference type="ARBA" id="ARBA00004286"/>
    </source>
</evidence>
<accession>A0A7R9BKN7</accession>
<dbReference type="PANTHER" id="PTHR13283">
    <property type="entry name" value="KREV INTERACTION TRAPPED 1-RELATED"/>
    <property type="match status" value="1"/>
</dbReference>
<sequence>MVKVTSPSFLWNIHLDHIITISLPGMLLGADVMVFAMSGVAIDLDVDDSTSLTVDEMMNILVDEETLGLSDQAKQAFTLWMCSHYLEVQMKPYHHPLLVRRKWPELIRRFCSISQETALIDDPRVTLKRNCFFPKREEVKIRDQKILELLYEEAKQNILDGRYPCEVSDYEMLAGLQARLELGVYDPQIHTPEFFRSRLPDFLPDHVSRCSWASGVIKTKSSPELRILDQYRRIPLSTSRRKLVRKYLEFSWSLPYYGAAFFKGQIEKPNKNSGGMGFGIASMFRYLFTRRDADVLIAINAEGFYIIDPEKCVVLLGLKYSELSWDFAKPLKDTDPDCLPCLFIQFPVMEAGMPVSKIVQIFSKQAVMMDALISAHVEDIRCRAAVYGDDVDGVFDGATDVDDVLIPLSTVSRKEVPNSCLANKFDKLTMATFNEDVFFLSGDIIIVMSTRAVQPPGKKAKRLSKSVKAGLTFPVTRFYHQFRSKLPRFRISDKSSIYMSAVLEYLTAEVLELAGGAAKQLGKRRLTPRTIFLGIAQDAELYEMNKTVTIPEAGVVPKQPHELLLKKYKSAPAKSPIVPVPKPPVRAPVPVASVFSASNTPQPLVKYTGVKHKAKAANKPGKGGKGFGLLYAVLSEKLLLTGQRLTVVQAHIASIAVDAIVHPTDSSYSLAGEIGTALAKIGGTVFAQELKNMEKDHGQIPPNGGVGGFPKQLAAATILKAISDYFKGNRSTSLNQLFFVLYDSQSIGVYISELGKLEA</sequence>
<dbReference type="PANTHER" id="PTHR13283:SF10">
    <property type="entry name" value="FERM DOMAIN-CONTAINING PROTEIN 8"/>
    <property type="match status" value="1"/>
</dbReference>
<dbReference type="InterPro" id="IPR000299">
    <property type="entry name" value="FERM_domain"/>
</dbReference>
<keyword evidence="4" id="KW-0158">Chromosome</keyword>
<dbReference type="InterPro" id="IPR014352">
    <property type="entry name" value="FERM/acyl-CoA-bd_prot_sf"/>
</dbReference>
<dbReference type="InterPro" id="IPR032458">
    <property type="entry name" value="Histone_H2A_CS"/>
</dbReference>
<dbReference type="GO" id="GO:0000786">
    <property type="term" value="C:nucleosome"/>
    <property type="evidence" value="ECO:0007669"/>
    <property type="project" value="InterPro"/>
</dbReference>
<dbReference type="GO" id="GO:0090090">
    <property type="term" value="P:negative regulation of canonical Wnt signaling pathway"/>
    <property type="evidence" value="ECO:0007669"/>
    <property type="project" value="TreeGrafter"/>
</dbReference>
<dbReference type="Gene3D" id="3.40.220.10">
    <property type="entry name" value="Leucine Aminopeptidase, subunit E, domain 1"/>
    <property type="match status" value="2"/>
</dbReference>
<dbReference type="Proteomes" id="UP000678499">
    <property type="component" value="Unassembled WGS sequence"/>
</dbReference>